<reference evidence="2" key="1">
    <citation type="submission" date="2015-04" db="EMBL/GenBank/DDBJ databases">
        <title>Physiological reanalysis, assessment of diazotrophy, and genome sequences of multiple isolates of Streptomyces thermoautotrophicus.</title>
        <authorList>
            <person name="MacKellar D.C."/>
            <person name="Lieber L."/>
            <person name="Norman J."/>
            <person name="Bolger A."/>
            <person name="Tobin C."/>
            <person name="Murray J.W."/>
            <person name="Chang R."/>
            <person name="Ford T."/>
            <person name="Nguyen P.Q."/>
            <person name="Woodward J."/>
            <person name="Permingeat H."/>
            <person name="Joshi N.S."/>
            <person name="Silver P.A."/>
            <person name="Usadel B."/>
            <person name="Rutherford A.W."/>
            <person name="Friesen M."/>
            <person name="Prell J."/>
        </authorList>
    </citation>
    <scope>NUCLEOTIDE SEQUENCE [LARGE SCALE GENOMIC DNA]</scope>
    <source>
        <strain evidence="2">H1</strain>
    </source>
</reference>
<sequence>MDALPDHPGTRTPEELLRHERTIENADFSGMDLRKLVGDPGEEPYVFCRCDFTEANLRGVNLRAAKFEDCRLAHADLTGAFLDETTRVGGRHRSSS</sequence>
<accession>A0A132MXI1</accession>
<dbReference type="Pfam" id="PF00805">
    <property type="entry name" value="Pentapeptide"/>
    <property type="match status" value="1"/>
</dbReference>
<keyword evidence="2" id="KW-1185">Reference proteome</keyword>
<gene>
    <name evidence="1" type="ORF">LI90_3602</name>
</gene>
<dbReference type="Proteomes" id="UP000070188">
    <property type="component" value="Unassembled WGS sequence"/>
</dbReference>
<evidence type="ECO:0000313" key="1">
    <source>
        <dbReference type="EMBL" id="KWX02559.1"/>
    </source>
</evidence>
<organism evidence="1 2">
    <name type="scientific">Carbonactinospora thermoautotrophica</name>
    <dbReference type="NCBI Taxonomy" id="1469144"/>
    <lineage>
        <taxon>Bacteria</taxon>
        <taxon>Bacillati</taxon>
        <taxon>Actinomycetota</taxon>
        <taxon>Actinomycetes</taxon>
        <taxon>Kitasatosporales</taxon>
        <taxon>Carbonactinosporaceae</taxon>
        <taxon>Carbonactinospora</taxon>
    </lineage>
</organism>
<comment type="caution">
    <text evidence="1">The sequence shown here is derived from an EMBL/GenBank/DDBJ whole genome shotgun (WGS) entry which is preliminary data.</text>
</comment>
<dbReference type="STRING" id="1469144.LI90_3602"/>
<dbReference type="OrthoDB" id="3571820at2"/>
<proteinExistence type="predicted"/>
<dbReference type="PATRIC" id="fig|1469144.10.peg.3864"/>
<dbReference type="AlphaFoldDB" id="A0A132MXI1"/>
<name>A0A132MXI1_9ACTN</name>
<dbReference type="InterPro" id="IPR001646">
    <property type="entry name" value="5peptide_repeat"/>
</dbReference>
<dbReference type="RefSeq" id="WP_066889646.1">
    <property type="nucleotide sequence ID" value="NZ_LAXD01000001.1"/>
</dbReference>
<dbReference type="Gene3D" id="2.160.20.80">
    <property type="entry name" value="E3 ubiquitin-protein ligase SopA"/>
    <property type="match status" value="1"/>
</dbReference>
<protein>
    <submittedName>
        <fullName evidence="1">Putative low-complexity protein</fullName>
    </submittedName>
</protein>
<dbReference type="EMBL" id="LAXD01000001">
    <property type="protein sequence ID" value="KWX02559.1"/>
    <property type="molecule type" value="Genomic_DNA"/>
</dbReference>
<evidence type="ECO:0000313" key="2">
    <source>
        <dbReference type="Proteomes" id="UP000070188"/>
    </source>
</evidence>
<dbReference type="SUPFAM" id="SSF141571">
    <property type="entry name" value="Pentapeptide repeat-like"/>
    <property type="match status" value="1"/>
</dbReference>